<feature type="compositionally biased region" description="Polar residues" evidence="9">
    <location>
        <begin position="226"/>
        <end position="239"/>
    </location>
</feature>
<proteinExistence type="inferred from homology"/>
<dbReference type="PRINTS" id="PR00367">
    <property type="entry name" value="ETHRSPELEMNT"/>
</dbReference>
<dbReference type="PANTHER" id="PTHR31241:SF62">
    <property type="entry name" value="DEHYDRATION-RESPONSIVE ELEMENT-BINDING PROTEIN 2D"/>
    <property type="match status" value="1"/>
</dbReference>
<dbReference type="InterPro" id="IPR036955">
    <property type="entry name" value="AP2/ERF_dom_sf"/>
</dbReference>
<keyword evidence="7" id="KW-0539">Nucleus</keyword>
<feature type="compositionally biased region" description="Basic residues" evidence="9">
    <location>
        <begin position="68"/>
        <end position="86"/>
    </location>
</feature>
<evidence type="ECO:0000313" key="11">
    <source>
        <dbReference type="EMBL" id="CAK9267025.1"/>
    </source>
</evidence>
<evidence type="ECO:0000256" key="3">
    <source>
        <dbReference type="ARBA" id="ARBA00023016"/>
    </source>
</evidence>
<keyword evidence="6" id="KW-0804">Transcription</keyword>
<organism evidence="11 12">
    <name type="scientific">Sphagnum jensenii</name>
    <dbReference type="NCBI Taxonomy" id="128206"/>
    <lineage>
        <taxon>Eukaryota</taxon>
        <taxon>Viridiplantae</taxon>
        <taxon>Streptophyta</taxon>
        <taxon>Embryophyta</taxon>
        <taxon>Bryophyta</taxon>
        <taxon>Sphagnophytina</taxon>
        <taxon>Sphagnopsida</taxon>
        <taxon>Sphagnales</taxon>
        <taxon>Sphagnaceae</taxon>
        <taxon>Sphagnum</taxon>
    </lineage>
</organism>
<dbReference type="PROSITE" id="PS51032">
    <property type="entry name" value="AP2_ERF"/>
    <property type="match status" value="1"/>
</dbReference>
<dbReference type="EMBL" id="OZ020114">
    <property type="protein sequence ID" value="CAK9267025.1"/>
    <property type="molecule type" value="Genomic_DNA"/>
</dbReference>
<evidence type="ECO:0000256" key="4">
    <source>
        <dbReference type="ARBA" id="ARBA00023125"/>
    </source>
</evidence>
<keyword evidence="12" id="KW-1185">Reference proteome</keyword>
<sequence>MQHGNSVAETLAWWADRNQTLNQGLSSPTIAQPPVSSQVQQQLRNLRMMHGGGEGGGDLAADYTFNHGPRKNIRKPPAKGSKKGCMKGKGGPENAKCSYRGVRQRTWGKWVAEIREPNRGSRLWLGTYATAEEAALAYDEAARVLYGSCALLNLPDGLPGAAAVAAGGGAAGSSAEASTSSMCPSTLPGDQFPQVVKRLQELKETTENLSSNSAASATTRDSTANFDTANSETLSQKNNVVVEEADVIPRPSPPTWTMMSSNLHPQSQEADVEEQIQQQQLQSQGRNLEESLQQHDLAESDDLFDNLDFLDTKFDGAEMLPQLLARSNSNSSTMTNTSTYSSDLWGNLASHINISDGTMDSDASNESMPTAPAPRRKGGMDFQDESKVQFVDVKDAADSIGDLVCPGSPDVEMLETSPLMNKKHAWTSLLQSPASANSQQGEWPEMLQPSWLQR</sequence>
<feature type="compositionally biased region" description="Polar residues" evidence="9">
    <location>
        <begin position="356"/>
        <end position="368"/>
    </location>
</feature>
<evidence type="ECO:0000256" key="7">
    <source>
        <dbReference type="ARBA" id="ARBA00023242"/>
    </source>
</evidence>
<feature type="compositionally biased region" description="Polar residues" evidence="9">
    <location>
        <begin position="255"/>
        <end position="267"/>
    </location>
</feature>
<keyword evidence="5" id="KW-0010">Activator</keyword>
<evidence type="ECO:0000256" key="5">
    <source>
        <dbReference type="ARBA" id="ARBA00023159"/>
    </source>
</evidence>
<dbReference type="Pfam" id="PF00847">
    <property type="entry name" value="AP2"/>
    <property type="match status" value="1"/>
</dbReference>
<keyword evidence="4" id="KW-0238">DNA-binding</keyword>
<protein>
    <recommendedName>
        <fullName evidence="10">AP2/ERF domain-containing protein</fullName>
    </recommendedName>
</protein>
<evidence type="ECO:0000256" key="8">
    <source>
        <dbReference type="ARBA" id="ARBA00024343"/>
    </source>
</evidence>
<dbReference type="SUPFAM" id="SSF54171">
    <property type="entry name" value="DNA-binding domain"/>
    <property type="match status" value="1"/>
</dbReference>
<evidence type="ECO:0000256" key="6">
    <source>
        <dbReference type="ARBA" id="ARBA00023163"/>
    </source>
</evidence>
<feature type="region of interest" description="Disordered" evidence="9">
    <location>
        <begin position="431"/>
        <end position="454"/>
    </location>
</feature>
<evidence type="ECO:0000259" key="10">
    <source>
        <dbReference type="PROSITE" id="PS51032"/>
    </source>
</evidence>
<gene>
    <name evidence="11" type="ORF">CSSPJE1EN1_LOCUS12503</name>
</gene>
<dbReference type="Gene3D" id="3.30.730.10">
    <property type="entry name" value="AP2/ERF domain"/>
    <property type="match status" value="1"/>
</dbReference>
<feature type="compositionally biased region" description="Low complexity" evidence="9">
    <location>
        <begin position="172"/>
        <end position="181"/>
    </location>
</feature>
<comment type="subcellular location">
    <subcellularLocation>
        <location evidence="1">Nucleus</location>
    </subcellularLocation>
</comment>
<keyword evidence="2" id="KW-0805">Transcription regulation</keyword>
<name>A0ABP0WNF5_9BRYO</name>
<evidence type="ECO:0000256" key="9">
    <source>
        <dbReference type="SAM" id="MobiDB-lite"/>
    </source>
</evidence>
<dbReference type="Proteomes" id="UP001497444">
    <property type="component" value="Chromosome 19"/>
</dbReference>
<comment type="similarity">
    <text evidence="8">Belongs to the AP2/ERF transcription factor family. ERF subfamily.</text>
</comment>
<feature type="region of interest" description="Disordered" evidence="9">
    <location>
        <begin position="67"/>
        <end position="97"/>
    </location>
</feature>
<dbReference type="SMART" id="SM00380">
    <property type="entry name" value="AP2"/>
    <property type="match status" value="1"/>
</dbReference>
<reference evidence="11" key="1">
    <citation type="submission" date="2024-02" db="EMBL/GenBank/DDBJ databases">
        <authorList>
            <consortium name="ELIXIR-Norway"/>
            <consortium name="Elixir Norway"/>
        </authorList>
    </citation>
    <scope>NUCLEOTIDE SEQUENCE</scope>
</reference>
<feature type="compositionally biased region" description="Low complexity" evidence="9">
    <location>
        <begin position="207"/>
        <end position="225"/>
    </location>
</feature>
<dbReference type="InterPro" id="IPR016177">
    <property type="entry name" value="DNA-bd_dom_sf"/>
</dbReference>
<evidence type="ECO:0000313" key="12">
    <source>
        <dbReference type="Proteomes" id="UP001497444"/>
    </source>
</evidence>
<feature type="region of interest" description="Disordered" evidence="9">
    <location>
        <begin position="356"/>
        <end position="381"/>
    </location>
</feature>
<feature type="compositionally biased region" description="Polar residues" evidence="9">
    <location>
        <begin position="431"/>
        <end position="441"/>
    </location>
</feature>
<feature type="region of interest" description="Disordered" evidence="9">
    <location>
        <begin position="205"/>
        <end position="291"/>
    </location>
</feature>
<feature type="domain" description="AP2/ERF" evidence="10">
    <location>
        <begin position="98"/>
        <end position="155"/>
    </location>
</feature>
<dbReference type="CDD" id="cd00018">
    <property type="entry name" value="AP2"/>
    <property type="match status" value="1"/>
</dbReference>
<evidence type="ECO:0000256" key="2">
    <source>
        <dbReference type="ARBA" id="ARBA00023015"/>
    </source>
</evidence>
<evidence type="ECO:0000256" key="1">
    <source>
        <dbReference type="ARBA" id="ARBA00004123"/>
    </source>
</evidence>
<feature type="compositionally biased region" description="Low complexity" evidence="9">
    <location>
        <begin position="275"/>
        <end position="284"/>
    </location>
</feature>
<accession>A0ABP0WNF5</accession>
<dbReference type="PANTHER" id="PTHR31241">
    <property type="entry name" value="DEHYDRATION-RESPONSIVE ELEMENT-BINDING PROTEIN 2C"/>
    <property type="match status" value="1"/>
</dbReference>
<dbReference type="InterPro" id="IPR001471">
    <property type="entry name" value="AP2/ERF_dom"/>
</dbReference>
<feature type="region of interest" description="Disordered" evidence="9">
    <location>
        <begin position="164"/>
        <end position="189"/>
    </location>
</feature>
<keyword evidence="3" id="KW-0346">Stress response</keyword>